<dbReference type="SUPFAM" id="SSF160631">
    <property type="entry name" value="SMI1/KNR4-like"/>
    <property type="match status" value="1"/>
</dbReference>
<dbReference type="Gene3D" id="3.40.1580.10">
    <property type="entry name" value="SMI1/KNR4-like"/>
    <property type="match status" value="1"/>
</dbReference>
<sequence length="157" mass="17878">MKVKFSKPKAVVQGDINAFAQAIGHTVSSELERFFFEFNGSKPEANIFAVGKDNESGVNELISVQKILEEREYLSGVGEEVYPVAIAEGGNYVVVDFERNQSVYFWDHEQPENMVKLARNIYEFLDCLKSFDPDVVELKEGQVEFAWIDPEFLKSLK</sequence>
<evidence type="ECO:0000313" key="2">
    <source>
        <dbReference type="EMBL" id="RMN87315.1"/>
    </source>
</evidence>
<dbReference type="InterPro" id="IPR018958">
    <property type="entry name" value="Knr4/Smi1-like_dom"/>
</dbReference>
<evidence type="ECO:0000313" key="3">
    <source>
        <dbReference type="Proteomes" id="UP000270524"/>
    </source>
</evidence>
<dbReference type="Proteomes" id="UP000270524">
    <property type="component" value="Unassembled WGS sequence"/>
</dbReference>
<gene>
    <name evidence="2" type="ORF">ALQ51_03357</name>
</gene>
<protein>
    <recommendedName>
        <fullName evidence="1">Knr4/Smi1-like domain-containing protein</fullName>
    </recommendedName>
</protein>
<dbReference type="Pfam" id="PF09346">
    <property type="entry name" value="SMI1_KNR4"/>
    <property type="match status" value="1"/>
</dbReference>
<evidence type="ECO:0000259" key="1">
    <source>
        <dbReference type="Pfam" id="PF09346"/>
    </source>
</evidence>
<dbReference type="AlphaFoldDB" id="A0A3M3QTY4"/>
<comment type="caution">
    <text evidence="2">The sequence shown here is derived from an EMBL/GenBank/DDBJ whole genome shotgun (WGS) entry which is preliminary data.</text>
</comment>
<name>A0A3M3QTY4_PSECA</name>
<accession>A0A3M3QTY4</accession>
<organism evidence="2 3">
    <name type="scientific">Pseudomonas cannabina</name>
    <dbReference type="NCBI Taxonomy" id="86840"/>
    <lineage>
        <taxon>Bacteria</taxon>
        <taxon>Pseudomonadati</taxon>
        <taxon>Pseudomonadota</taxon>
        <taxon>Gammaproteobacteria</taxon>
        <taxon>Pseudomonadales</taxon>
        <taxon>Pseudomonadaceae</taxon>
        <taxon>Pseudomonas</taxon>
    </lineage>
</organism>
<feature type="domain" description="Knr4/Smi1-like" evidence="1">
    <location>
        <begin position="14"/>
        <end position="126"/>
    </location>
</feature>
<dbReference type="EMBL" id="RBPJ01000337">
    <property type="protein sequence ID" value="RMN87315.1"/>
    <property type="molecule type" value="Genomic_DNA"/>
</dbReference>
<dbReference type="RefSeq" id="WP_057415018.1">
    <property type="nucleotide sequence ID" value="NZ_RBPH01000234.1"/>
</dbReference>
<reference evidence="2 3" key="1">
    <citation type="submission" date="2018-08" db="EMBL/GenBank/DDBJ databases">
        <title>Recombination of ecologically and evolutionarily significant loci maintains genetic cohesion in the Pseudomonas syringae species complex.</title>
        <authorList>
            <person name="Dillon M."/>
            <person name="Thakur S."/>
            <person name="Almeida R.N.D."/>
            <person name="Weir B.S."/>
            <person name="Guttman D.S."/>
        </authorList>
    </citation>
    <scope>NUCLEOTIDE SEQUENCE [LARGE SCALE GENOMIC DNA]</scope>
    <source>
        <strain evidence="2 3">ICMP 15203</strain>
    </source>
</reference>
<dbReference type="InterPro" id="IPR037883">
    <property type="entry name" value="Knr4/Smi1-like_sf"/>
</dbReference>
<proteinExistence type="predicted"/>